<dbReference type="InterPro" id="IPR057135">
    <property type="entry name" value="At4g27190-like_LRR"/>
</dbReference>
<feature type="coiled-coil region" evidence="6">
    <location>
        <begin position="124"/>
        <end position="165"/>
    </location>
</feature>
<dbReference type="InterPro" id="IPR032675">
    <property type="entry name" value="LRR_dom_sf"/>
</dbReference>
<keyword evidence="3" id="KW-0677">Repeat</keyword>
<organism evidence="9 10">
    <name type="scientific">Camellia sinensis</name>
    <name type="common">Tea plant</name>
    <name type="synonym">Thea sinensis</name>
    <dbReference type="NCBI Taxonomy" id="4442"/>
    <lineage>
        <taxon>Eukaryota</taxon>
        <taxon>Viridiplantae</taxon>
        <taxon>Streptophyta</taxon>
        <taxon>Embryophyta</taxon>
        <taxon>Tracheophyta</taxon>
        <taxon>Spermatophyta</taxon>
        <taxon>Magnoliopsida</taxon>
        <taxon>eudicotyledons</taxon>
        <taxon>Gunneridae</taxon>
        <taxon>Pentapetalae</taxon>
        <taxon>asterids</taxon>
        <taxon>Ericales</taxon>
        <taxon>Theaceae</taxon>
        <taxon>Camellia</taxon>
    </lineage>
</organism>
<evidence type="ECO:0000259" key="8">
    <source>
        <dbReference type="Pfam" id="PF23247"/>
    </source>
</evidence>
<dbReference type="SUPFAM" id="SSF52058">
    <property type="entry name" value="L domain-like"/>
    <property type="match status" value="1"/>
</dbReference>
<evidence type="ECO:0000256" key="1">
    <source>
        <dbReference type="ARBA" id="ARBA00008894"/>
    </source>
</evidence>
<gene>
    <name evidence="9" type="ORF">HYC85_022317</name>
</gene>
<keyword evidence="2" id="KW-0433">Leucine-rich repeat</keyword>
<evidence type="ECO:0000256" key="5">
    <source>
        <dbReference type="ARBA" id="ARBA00022840"/>
    </source>
</evidence>
<evidence type="ECO:0000256" key="6">
    <source>
        <dbReference type="SAM" id="Coils"/>
    </source>
</evidence>
<dbReference type="Gene3D" id="1.10.10.10">
    <property type="entry name" value="Winged helix-like DNA-binding domain superfamily/Winged helix DNA-binding domain"/>
    <property type="match status" value="1"/>
</dbReference>
<evidence type="ECO:0000256" key="3">
    <source>
        <dbReference type="ARBA" id="ARBA00022737"/>
    </source>
</evidence>
<keyword evidence="6" id="KW-0175">Coiled coil</keyword>
<evidence type="ECO:0000259" key="7">
    <source>
        <dbReference type="Pfam" id="PF00931"/>
    </source>
</evidence>
<dbReference type="SUPFAM" id="SSF52540">
    <property type="entry name" value="P-loop containing nucleoside triphosphate hydrolases"/>
    <property type="match status" value="2"/>
</dbReference>
<dbReference type="Pfam" id="PF23247">
    <property type="entry name" value="LRR_RPS2"/>
    <property type="match status" value="2"/>
</dbReference>
<reference evidence="10" key="1">
    <citation type="journal article" date="2020" name="Nat. Commun.">
        <title>Genome assembly of wild tea tree DASZ reveals pedigree and selection history of tea varieties.</title>
        <authorList>
            <person name="Zhang W."/>
            <person name="Zhang Y."/>
            <person name="Qiu H."/>
            <person name="Guo Y."/>
            <person name="Wan H."/>
            <person name="Zhang X."/>
            <person name="Scossa F."/>
            <person name="Alseekh S."/>
            <person name="Zhang Q."/>
            <person name="Wang P."/>
            <person name="Xu L."/>
            <person name="Schmidt M.H."/>
            <person name="Jia X."/>
            <person name="Li D."/>
            <person name="Zhu A."/>
            <person name="Guo F."/>
            <person name="Chen W."/>
            <person name="Ni D."/>
            <person name="Usadel B."/>
            <person name="Fernie A.R."/>
            <person name="Wen W."/>
        </authorList>
    </citation>
    <scope>NUCLEOTIDE SEQUENCE [LARGE SCALE GENOMIC DNA]</scope>
    <source>
        <strain evidence="10">cv. G240</strain>
    </source>
</reference>
<dbReference type="Gene3D" id="3.40.50.300">
    <property type="entry name" value="P-loop containing nucleotide triphosphate hydrolases"/>
    <property type="match status" value="2"/>
</dbReference>
<dbReference type="Gene3D" id="3.80.10.10">
    <property type="entry name" value="Ribonuclease Inhibitor"/>
    <property type="match status" value="2"/>
</dbReference>
<feature type="domain" description="Disease resistance protein At4g27190-like leucine-rich repeats" evidence="8">
    <location>
        <begin position="1109"/>
        <end position="1211"/>
    </location>
</feature>
<keyword evidence="5" id="KW-0547">Nucleotide-binding</keyword>
<accession>A0A7J7GKF9</accession>
<dbReference type="Gene3D" id="1.10.8.430">
    <property type="entry name" value="Helical domain of apoptotic protease-activating factors"/>
    <property type="match status" value="2"/>
</dbReference>
<dbReference type="Pfam" id="PF00931">
    <property type="entry name" value="NB-ARC"/>
    <property type="match status" value="2"/>
</dbReference>
<dbReference type="PANTHER" id="PTHR33463:SF198">
    <property type="entry name" value="RPP4C3"/>
    <property type="match status" value="1"/>
</dbReference>
<dbReference type="GO" id="GO:0043531">
    <property type="term" value="F:ADP binding"/>
    <property type="evidence" value="ECO:0007669"/>
    <property type="project" value="InterPro"/>
</dbReference>
<dbReference type="Proteomes" id="UP000593564">
    <property type="component" value="Unassembled WGS sequence"/>
</dbReference>
<evidence type="ECO:0000313" key="9">
    <source>
        <dbReference type="EMBL" id="KAF5941150.1"/>
    </source>
</evidence>
<dbReference type="PRINTS" id="PR00364">
    <property type="entry name" value="DISEASERSIST"/>
</dbReference>
<reference evidence="9 10" key="2">
    <citation type="submission" date="2020-07" db="EMBL/GenBank/DDBJ databases">
        <title>Genome assembly of wild tea tree DASZ reveals pedigree and selection history of tea varieties.</title>
        <authorList>
            <person name="Zhang W."/>
        </authorList>
    </citation>
    <scope>NUCLEOTIDE SEQUENCE [LARGE SCALE GENOMIC DNA]</scope>
    <source>
        <strain evidence="10">cv. G240</strain>
        <tissue evidence="9">Leaf</tissue>
    </source>
</reference>
<comment type="similarity">
    <text evidence="1">Belongs to the disease resistance NB-LRR family.</text>
</comment>
<keyword evidence="10" id="KW-1185">Reference proteome</keyword>
<proteinExistence type="inferred from homology"/>
<evidence type="ECO:0000313" key="10">
    <source>
        <dbReference type="Proteomes" id="UP000593564"/>
    </source>
</evidence>
<sequence length="1397" mass="158561">MTVVERNIERLKDKVETLVTVRDDLQLQVEEAEKNGEIINSAVESWINRVTAVTAETERLIHEKEEFKKGFLGRSWDWNGKLLLWRKANGIEDFVDELLCPAPSYKNLCKRAESRFCGVSFRHMAVVERDIERLKNQLETLVTVRDDLQLQVDEAEKNGEIINNAVKSWINRVTAVTAKDTTERIMDESEEVENDYWENWNRKLLLWKKAQGIQVIVDVLLSTRTFHRVSHPAPLVGMVSIVPTGSFEFNSRTSTMKEVMEALRDDEINIIGICGMGGIGKTTMVKDVAIRTKNENLFDEIVMAVVSHSPDLWNIQGQIADNLGFRLGEETLFGRATRLRQRLANGKRILLVLDDVWEWLDLQAIGIPFWGENRGCKVVLTSRSLDVCIGMGSQKNIEVKTLAGEEAWHLFKEMVGDSVVDTPDMQPIAEQVVNECGGLPLALVTIGRALKHKSNSVWTDTLRQLRMPGGKRTLGVNAMVYQALELSYNYLQHEEAKSLFLLCCLYPEDCDIQIEDLVRLGMGLELFEDINGLGEARDRVRALIDQLKSCYLLLDSDKHKDDCIKMHDVVRDVGISIASDSRGTTVFLIRHGDNLRGWPKKHTYENYTSISLMSGNIIELPEGLRCPRLRMLLLACMNDSLRIPNGFFDGMRELQVLNLELISIPLLPSSLPFMRNLHTICLQGCKLDNITLIGELLNLEILSFRDSSVEVLPEEIGKLAKLRLLDLTGCHRLERITPGVISSLVQLEELYMIGSFSNWEADKGESKEGRRNASLRELQSLSDLKILEVYIPNAALLPRNPLFADLTKYKIRIGDNGWWSVFPFQKHLLLKLDKSIALHGVSKLLKCTELLSLRGKGSRNVVHEFVQDGVQHLKYLSIESCDMLFCLVNTTDLSLDSSAAIFPILESLKLDDLRRLKEICCGQLPEGSFGKLRTLTLQHLPSLTHFLVEDPAQTTVSLHNLRSVELDRCNGLQNLFSLSMARGLVQLQELRISHCEMMKEVIWEGRGEDGHATNKIEFPCLEYMALIQLAGLTSFSRRIDQIEFPQLKKLHIKCLPKVKSFFPNESTQHSDENCNATLESIFPKEVAFPSLEELEIGGLLNASDLWCTELSTRCCDKLRNLFSPSIARGLVHLQELIIDDCSMMEEVVANEDGEHSGGGRIYSTLFPQLKHLELRGLPSLGRFCHVIHDWDMPFLDHMAVLNCPKMQTFSPGFVHAPNLQHVKVEEQNWWDSKGKRVECIWIDDLNKTIQHLFEKRLANAKRILLALDEVSEELDLEAIGIYIRSENRGCKVVLTSEKDVICSQMGAQKKIQVKPLTKEEAWHLFKEMAGDSVDAPDIRSIAEQVVTECLGLPLALRAIGRVLKNKSNFVWTEVLKRLRVYNRKLEFSGRAEMFADQ</sequence>
<name>A0A7J7GKF9_CAMSI</name>
<evidence type="ECO:0000256" key="4">
    <source>
        <dbReference type="ARBA" id="ARBA00022821"/>
    </source>
</evidence>
<protein>
    <recommendedName>
        <fullName evidence="11">NB-ARC domain-containing protein</fullName>
    </recommendedName>
</protein>
<dbReference type="GO" id="GO:0006952">
    <property type="term" value="P:defense response"/>
    <property type="evidence" value="ECO:0007669"/>
    <property type="project" value="UniProtKB-KW"/>
</dbReference>
<keyword evidence="5" id="KW-0067">ATP-binding</keyword>
<comment type="caution">
    <text evidence="9">The sequence shown here is derived from an EMBL/GenBank/DDBJ whole genome shotgun (WGS) entry which is preliminary data.</text>
</comment>
<feature type="domain" description="Disease resistance protein At4g27190-like leucine-rich repeats" evidence="8">
    <location>
        <begin position="930"/>
        <end position="996"/>
    </location>
</feature>
<feature type="coiled-coil region" evidence="6">
    <location>
        <begin position="8"/>
        <end position="42"/>
    </location>
</feature>
<dbReference type="FunFam" id="3.40.50.300:FF:001091">
    <property type="entry name" value="Probable disease resistance protein At1g61300"/>
    <property type="match status" value="1"/>
</dbReference>
<dbReference type="InterPro" id="IPR027417">
    <property type="entry name" value="P-loop_NTPase"/>
</dbReference>
<dbReference type="PANTHER" id="PTHR33463">
    <property type="entry name" value="NB-ARC DOMAIN-CONTAINING PROTEIN-RELATED"/>
    <property type="match status" value="1"/>
</dbReference>
<dbReference type="InterPro" id="IPR050905">
    <property type="entry name" value="Plant_NBS-LRR"/>
</dbReference>
<feature type="domain" description="NB-ARC" evidence="7">
    <location>
        <begin position="253"/>
        <end position="417"/>
    </location>
</feature>
<dbReference type="InterPro" id="IPR002182">
    <property type="entry name" value="NB-ARC"/>
</dbReference>
<feature type="domain" description="NB-ARC" evidence="7">
    <location>
        <begin position="1257"/>
        <end position="1331"/>
    </location>
</feature>
<dbReference type="InterPro" id="IPR042197">
    <property type="entry name" value="Apaf_helical"/>
</dbReference>
<dbReference type="GO" id="GO:0005524">
    <property type="term" value="F:ATP binding"/>
    <property type="evidence" value="ECO:0007669"/>
    <property type="project" value="UniProtKB-KW"/>
</dbReference>
<dbReference type="InterPro" id="IPR036388">
    <property type="entry name" value="WH-like_DNA-bd_sf"/>
</dbReference>
<evidence type="ECO:0008006" key="11">
    <source>
        <dbReference type="Google" id="ProtNLM"/>
    </source>
</evidence>
<evidence type="ECO:0000256" key="2">
    <source>
        <dbReference type="ARBA" id="ARBA00022614"/>
    </source>
</evidence>
<keyword evidence="4" id="KW-0611">Plant defense</keyword>
<dbReference type="EMBL" id="JACBKZ010000010">
    <property type="protein sequence ID" value="KAF5941150.1"/>
    <property type="molecule type" value="Genomic_DNA"/>
</dbReference>